<name>V9EG57_PHYNI</name>
<dbReference type="AlphaFoldDB" id="V9EG57"/>
<proteinExistence type="predicted"/>
<sequence>MSFSWFMADFVKVVEDNGLQQLIGKTDPSFPGYRDRMKARCKLLMKNLKPAVLREQIERLVDLERRDCHTDDVALCDLKQ</sequence>
<evidence type="ECO:0000313" key="2">
    <source>
        <dbReference type="Proteomes" id="UP000018721"/>
    </source>
</evidence>
<reference evidence="1 2" key="1">
    <citation type="submission" date="2013-11" db="EMBL/GenBank/DDBJ databases">
        <title>The Genome Sequence of Phytophthora parasitica P1569.</title>
        <authorList>
            <consortium name="The Broad Institute Genomics Platform"/>
            <person name="Russ C."/>
            <person name="Tyler B."/>
            <person name="Panabieres F."/>
            <person name="Shan W."/>
            <person name="Tripathy S."/>
            <person name="Grunwald N."/>
            <person name="Machado M."/>
            <person name="Johnson C.S."/>
            <person name="Arredondo F."/>
            <person name="Hong C."/>
            <person name="Coffey M."/>
            <person name="Young S.K."/>
            <person name="Zeng Q."/>
            <person name="Gargeya S."/>
            <person name="Fitzgerald M."/>
            <person name="Abouelleil A."/>
            <person name="Alvarado L."/>
            <person name="Chapman S.B."/>
            <person name="Gainer-Dewar J."/>
            <person name="Goldberg J."/>
            <person name="Griggs A."/>
            <person name="Gujja S."/>
            <person name="Hansen M."/>
            <person name="Howarth C."/>
            <person name="Imamovic A."/>
            <person name="Ireland A."/>
            <person name="Larimer J."/>
            <person name="McCowan C."/>
            <person name="Murphy C."/>
            <person name="Pearson M."/>
            <person name="Poon T.W."/>
            <person name="Priest M."/>
            <person name="Roberts A."/>
            <person name="Saif S."/>
            <person name="Shea T."/>
            <person name="Sykes S."/>
            <person name="Wortman J."/>
            <person name="Nusbaum C."/>
            <person name="Birren B."/>
        </authorList>
    </citation>
    <scope>NUCLEOTIDE SEQUENCE [LARGE SCALE GENOMIC DNA]</scope>
    <source>
        <strain evidence="1 2">P1569</strain>
    </source>
</reference>
<keyword evidence="2" id="KW-1185">Reference proteome</keyword>
<dbReference type="EMBL" id="ANIZ01002839">
    <property type="protein sequence ID" value="ETI37941.1"/>
    <property type="molecule type" value="Genomic_DNA"/>
</dbReference>
<dbReference type="OrthoDB" id="127032at2759"/>
<evidence type="ECO:0000313" key="1">
    <source>
        <dbReference type="EMBL" id="ETI37941.1"/>
    </source>
</evidence>
<organism evidence="1 2">
    <name type="scientific">Phytophthora nicotianae P1569</name>
    <dbReference type="NCBI Taxonomy" id="1317065"/>
    <lineage>
        <taxon>Eukaryota</taxon>
        <taxon>Sar</taxon>
        <taxon>Stramenopiles</taxon>
        <taxon>Oomycota</taxon>
        <taxon>Peronosporomycetes</taxon>
        <taxon>Peronosporales</taxon>
        <taxon>Peronosporaceae</taxon>
        <taxon>Phytophthora</taxon>
    </lineage>
</organism>
<comment type="caution">
    <text evidence="1">The sequence shown here is derived from an EMBL/GenBank/DDBJ whole genome shotgun (WGS) entry which is preliminary data.</text>
</comment>
<accession>V9EG57</accession>
<protein>
    <submittedName>
        <fullName evidence="1">Uncharacterized protein</fullName>
    </submittedName>
</protein>
<dbReference type="Proteomes" id="UP000018721">
    <property type="component" value="Unassembled WGS sequence"/>
</dbReference>
<gene>
    <name evidence="1" type="ORF">F443_16216</name>
</gene>
<dbReference type="HOGENOM" id="CLU_2595044_0_0_1"/>